<dbReference type="InterPro" id="IPR036770">
    <property type="entry name" value="Ankyrin_rpt-contain_sf"/>
</dbReference>
<dbReference type="EMBL" id="LC625835">
    <property type="protein sequence ID" value="BCU03403.1"/>
    <property type="molecule type" value="Genomic_DNA"/>
</dbReference>
<dbReference type="Proteomes" id="UP001253637">
    <property type="component" value="Segment"/>
</dbReference>
<organism evidence="1 2">
    <name type="scientific">Pandoravirus japonicus</name>
    <dbReference type="NCBI Taxonomy" id="2823154"/>
    <lineage>
        <taxon>Viruses</taxon>
        <taxon>Pandoravirus</taxon>
    </lineage>
</organism>
<evidence type="ECO:0000313" key="2">
    <source>
        <dbReference type="Proteomes" id="UP001253637"/>
    </source>
</evidence>
<proteinExistence type="predicted"/>
<protein>
    <submittedName>
        <fullName evidence="1">F-box domain containing protein</fullName>
    </submittedName>
</protein>
<sequence>MAQGAEAYRMRLAAEALAAADAALLRWTLFEAHPRAPSDQAHGRLWERLPVTGSVACAEVLYAAGRPRCVPGCLCLWGATAILTCRLCGVMNDTAEAGHLDLLRALIKWRITAPRNWLYAMVWNSVAHGRVAVLPLLVDEGQLASLFSRVGCMPRAKSGHPCAWAYLAARNNRVDALSWLCDHEVDGGDLDGALVMAASSGARSAAVWLCERHHLERFAEAFVGAFNERHITTATALLAYAGAARACSEAQGETLAEAIARVRRDGPALDEAIARVRRDGPALDVVAVTLLGRLLAAWPLVVFFFLPHTIVRVPFDPTREDKRPPPSVALFFPVGSWPCGRRSC</sequence>
<reference evidence="1" key="1">
    <citation type="submission" date="2021-04" db="EMBL/GenBank/DDBJ databases">
        <title>Draft Genome Sequence of Pandoravirus japonicus, Isolated from the Sabaishi River of Niigata, Japan.</title>
        <authorList>
            <person name="Hosokawa N."/>
            <person name="Takahashi H."/>
            <person name="Aoki K."/>
            <person name="Takemura M."/>
        </authorList>
    </citation>
    <scope>NUCLEOTIDE SEQUENCE</scope>
</reference>
<evidence type="ECO:0000313" key="1">
    <source>
        <dbReference type="EMBL" id="BCU03403.1"/>
    </source>
</evidence>
<name>A0A811BNC4_9VIRU</name>
<accession>A0A811BNC4</accession>
<dbReference type="Gene3D" id="1.25.40.20">
    <property type="entry name" value="Ankyrin repeat-containing domain"/>
    <property type="match status" value="1"/>
</dbReference>